<keyword evidence="1" id="KW-0805">Transcription regulation</keyword>
<dbReference type="PRINTS" id="PR00598">
    <property type="entry name" value="HTHMARR"/>
</dbReference>
<evidence type="ECO:0000313" key="6">
    <source>
        <dbReference type="Proteomes" id="UP000253562"/>
    </source>
</evidence>
<evidence type="ECO:0000256" key="3">
    <source>
        <dbReference type="ARBA" id="ARBA00023163"/>
    </source>
</evidence>
<protein>
    <submittedName>
        <fullName evidence="5">MarR family transcriptional regulator</fullName>
    </submittedName>
</protein>
<dbReference type="OrthoDB" id="274490at2"/>
<dbReference type="InterPro" id="IPR036388">
    <property type="entry name" value="WH-like_DNA-bd_sf"/>
</dbReference>
<evidence type="ECO:0000256" key="2">
    <source>
        <dbReference type="ARBA" id="ARBA00023125"/>
    </source>
</evidence>
<dbReference type="SMART" id="SM00347">
    <property type="entry name" value="HTH_MARR"/>
    <property type="match status" value="1"/>
</dbReference>
<dbReference type="InterPro" id="IPR039422">
    <property type="entry name" value="MarR/SlyA-like"/>
</dbReference>
<dbReference type="GO" id="GO:0003700">
    <property type="term" value="F:DNA-binding transcription factor activity"/>
    <property type="evidence" value="ECO:0007669"/>
    <property type="project" value="InterPro"/>
</dbReference>
<evidence type="ECO:0000256" key="1">
    <source>
        <dbReference type="ARBA" id="ARBA00023015"/>
    </source>
</evidence>
<dbReference type="Pfam" id="PF01047">
    <property type="entry name" value="MarR"/>
    <property type="match status" value="1"/>
</dbReference>
<keyword evidence="2" id="KW-0238">DNA-binding</keyword>
<evidence type="ECO:0000259" key="4">
    <source>
        <dbReference type="PROSITE" id="PS50995"/>
    </source>
</evidence>
<sequence length="156" mass="17913">MRYDFQSSPGYWITFTSHQYQQRVDAELRPFGITFRQFQVLAWLKCDGRLTQSELARRMFIEPPTLAGLMMRMESVHWIQRVMCPSDRRKKYLEVGPAAEPVWEKIVAVLNKLRAEAVKGLTSDEVDQLNSLLGRVLQNLDGTSSPTSQQVATHPS</sequence>
<comment type="caution">
    <text evidence="5">The sequence shown here is derived from an EMBL/GenBank/DDBJ whole genome shotgun (WGS) entry which is preliminary data.</text>
</comment>
<dbReference type="SUPFAM" id="SSF46785">
    <property type="entry name" value="Winged helix' DNA-binding domain"/>
    <property type="match status" value="1"/>
</dbReference>
<dbReference type="InterPro" id="IPR036390">
    <property type="entry name" value="WH_DNA-bd_sf"/>
</dbReference>
<feature type="domain" description="HTH marR-type" evidence="4">
    <location>
        <begin position="1"/>
        <end position="138"/>
    </location>
</feature>
<dbReference type="EMBL" id="QPEX01000006">
    <property type="protein sequence ID" value="RCS56008.1"/>
    <property type="molecule type" value="Genomic_DNA"/>
</dbReference>
<gene>
    <name evidence="5" type="ORF">DTL42_01065</name>
</gene>
<dbReference type="InterPro" id="IPR000835">
    <property type="entry name" value="HTH_MarR-typ"/>
</dbReference>
<dbReference type="Proteomes" id="UP000253562">
    <property type="component" value="Unassembled WGS sequence"/>
</dbReference>
<dbReference type="RefSeq" id="WP_114366833.1">
    <property type="nucleotide sequence ID" value="NZ_QPEX01000006.1"/>
</dbReference>
<dbReference type="PROSITE" id="PS50995">
    <property type="entry name" value="HTH_MARR_2"/>
    <property type="match status" value="1"/>
</dbReference>
<dbReference type="AlphaFoldDB" id="A0A368KXM3"/>
<keyword evidence="3" id="KW-0804">Transcription</keyword>
<evidence type="ECO:0000313" key="5">
    <source>
        <dbReference type="EMBL" id="RCS56008.1"/>
    </source>
</evidence>
<name>A0A368KXM3_9BACT</name>
<dbReference type="PANTHER" id="PTHR33164">
    <property type="entry name" value="TRANSCRIPTIONAL REGULATOR, MARR FAMILY"/>
    <property type="match status" value="1"/>
</dbReference>
<reference evidence="5 6" key="1">
    <citation type="submission" date="2018-07" db="EMBL/GenBank/DDBJ databases">
        <title>Comparative genomes isolates from brazilian mangrove.</title>
        <authorList>
            <person name="De Araujo J.E."/>
            <person name="Taketani R.G."/>
            <person name="Silva M.C.P."/>
            <person name="Lourenco M.V."/>
            <person name="Oliveira V.M."/>
            <person name="Andreote F.D."/>
        </authorList>
    </citation>
    <scope>NUCLEOTIDE SEQUENCE [LARGE SCALE GENOMIC DNA]</scope>
    <source>
        <strain evidence="5 6">HEX PRIS-MGV</strain>
    </source>
</reference>
<dbReference type="GO" id="GO:0003677">
    <property type="term" value="F:DNA binding"/>
    <property type="evidence" value="ECO:0007669"/>
    <property type="project" value="UniProtKB-KW"/>
</dbReference>
<dbReference type="GO" id="GO:0006950">
    <property type="term" value="P:response to stress"/>
    <property type="evidence" value="ECO:0007669"/>
    <property type="project" value="TreeGrafter"/>
</dbReference>
<dbReference type="PANTHER" id="PTHR33164:SF64">
    <property type="entry name" value="TRANSCRIPTIONAL REGULATOR SLYA"/>
    <property type="match status" value="1"/>
</dbReference>
<proteinExistence type="predicted"/>
<accession>A0A368KXM3</accession>
<organism evidence="5 6">
    <name type="scientific">Bremerella cremea</name>
    <dbReference type="NCBI Taxonomy" id="1031537"/>
    <lineage>
        <taxon>Bacteria</taxon>
        <taxon>Pseudomonadati</taxon>
        <taxon>Planctomycetota</taxon>
        <taxon>Planctomycetia</taxon>
        <taxon>Pirellulales</taxon>
        <taxon>Pirellulaceae</taxon>
        <taxon>Bremerella</taxon>
    </lineage>
</organism>
<dbReference type="Gene3D" id="1.10.10.10">
    <property type="entry name" value="Winged helix-like DNA-binding domain superfamily/Winged helix DNA-binding domain"/>
    <property type="match status" value="1"/>
</dbReference>